<protein>
    <submittedName>
        <fullName evidence="1">Uncharacterized protein</fullName>
    </submittedName>
</protein>
<dbReference type="EMBL" id="MPUH01000474">
    <property type="protein sequence ID" value="OMJ79379.1"/>
    <property type="molecule type" value="Genomic_DNA"/>
</dbReference>
<name>A0A1R2BRD1_9CILI</name>
<evidence type="ECO:0000313" key="1">
    <source>
        <dbReference type="EMBL" id="OMJ79379.1"/>
    </source>
</evidence>
<organism evidence="1 2">
    <name type="scientific">Stentor coeruleus</name>
    <dbReference type="NCBI Taxonomy" id="5963"/>
    <lineage>
        <taxon>Eukaryota</taxon>
        <taxon>Sar</taxon>
        <taxon>Alveolata</taxon>
        <taxon>Ciliophora</taxon>
        <taxon>Postciliodesmatophora</taxon>
        <taxon>Heterotrichea</taxon>
        <taxon>Heterotrichida</taxon>
        <taxon>Stentoridae</taxon>
        <taxon>Stentor</taxon>
    </lineage>
</organism>
<accession>A0A1R2BRD1</accession>
<evidence type="ECO:0000313" key="2">
    <source>
        <dbReference type="Proteomes" id="UP000187209"/>
    </source>
</evidence>
<proteinExistence type="predicted"/>
<dbReference type="Proteomes" id="UP000187209">
    <property type="component" value="Unassembled WGS sequence"/>
</dbReference>
<keyword evidence="2" id="KW-1185">Reference proteome</keyword>
<gene>
    <name evidence="1" type="ORF">SteCoe_20626</name>
</gene>
<reference evidence="1 2" key="1">
    <citation type="submission" date="2016-11" db="EMBL/GenBank/DDBJ databases">
        <title>The macronuclear genome of Stentor coeruleus: a giant cell with tiny introns.</title>
        <authorList>
            <person name="Slabodnick M."/>
            <person name="Ruby J.G."/>
            <person name="Reiff S.B."/>
            <person name="Swart E.C."/>
            <person name="Gosai S."/>
            <person name="Prabakaran S."/>
            <person name="Witkowska E."/>
            <person name="Larue G.E."/>
            <person name="Fisher S."/>
            <person name="Freeman R.M."/>
            <person name="Gunawardena J."/>
            <person name="Chu W."/>
            <person name="Stover N.A."/>
            <person name="Gregory B.D."/>
            <person name="Nowacki M."/>
            <person name="Derisi J."/>
            <person name="Roy S.W."/>
            <person name="Marshall W.F."/>
            <person name="Sood P."/>
        </authorList>
    </citation>
    <scope>NUCLEOTIDE SEQUENCE [LARGE SCALE GENOMIC DNA]</scope>
    <source>
        <strain evidence="1">WM001</strain>
    </source>
</reference>
<comment type="caution">
    <text evidence="1">The sequence shown here is derived from an EMBL/GenBank/DDBJ whole genome shotgun (WGS) entry which is preliminary data.</text>
</comment>
<sequence>MGQKPCRKLSVKNEKQYFMKKNKEMIEHFAKVDGFLENSSEWIVIFREEMEAFKQSPWCKPVVEVIQYWQSYHDSSSKVAFVWNKINSMRNVPTIDQSRACLWPQSITNLQTFSYEVETDPHKKALHAFLIEKKDCTLYRIIRKFRQSFVSNYCYRKNSKLSLKPEYYENILGLIQDTDEIILSFILILVKVIPKFFLGLPNNIKDVQGIVRNAIISNELLAFLVLLRKESFQETQDVYLRGLQSFNELKVNCLVLRKLVKDRNENYMKAVANLVEITSCKSIGEIHDSVAMLMNNISMCLFNESNPEEIATEEDILQAFLLVIGESNTHDLPLYLGILNRFLDNDTLHIKEIGQGIHKLTFIVNNSKDWSSFISN</sequence>
<dbReference type="AlphaFoldDB" id="A0A1R2BRD1"/>